<evidence type="ECO:0000256" key="4">
    <source>
        <dbReference type="ARBA" id="ARBA00022525"/>
    </source>
</evidence>
<evidence type="ECO:0000256" key="3">
    <source>
        <dbReference type="ARBA" id="ARBA00022471"/>
    </source>
</evidence>
<evidence type="ECO:0000313" key="7">
    <source>
        <dbReference type="EMBL" id="PWA43489.1"/>
    </source>
</evidence>
<protein>
    <recommendedName>
        <fullName evidence="6">S-protein homolog</fullName>
    </recommendedName>
</protein>
<dbReference type="Pfam" id="PF05938">
    <property type="entry name" value="Self-incomp_S1"/>
    <property type="match status" value="1"/>
</dbReference>
<evidence type="ECO:0000313" key="8">
    <source>
        <dbReference type="Proteomes" id="UP000245207"/>
    </source>
</evidence>
<name>A0A2U1L3A0_ARTAN</name>
<accession>A0A2U1L3A0</accession>
<sequence length="179" mass="20967">MHGFLAIVLLIMATSSVTYTSATASTNCFILTQWRIYVINDISEEITFHVKSKDDDLGNHTRPFHGVYDWSFCSTWGTLFNSEFWWGSKYQTLHLYDSDIDFKCSDKWKLETQHCYWLVRPEGLFWGKQNLPFPNNVWKGLQDSSNVTTKKINAVSQARSHNAISSHYLKHYKYFVKFV</sequence>
<gene>
    <name evidence="7" type="ORF">CTI12_AA535220</name>
</gene>
<dbReference type="EMBL" id="PKPP01011801">
    <property type="protein sequence ID" value="PWA43489.1"/>
    <property type="molecule type" value="Genomic_DNA"/>
</dbReference>
<keyword evidence="5 6" id="KW-0732">Signal</keyword>
<dbReference type="PANTHER" id="PTHR31232">
    <property type="match status" value="1"/>
</dbReference>
<comment type="subcellular location">
    <subcellularLocation>
        <location evidence="1 6">Secreted</location>
    </subcellularLocation>
</comment>
<evidence type="ECO:0000256" key="6">
    <source>
        <dbReference type="RuleBase" id="RU367044"/>
    </source>
</evidence>
<dbReference type="GO" id="GO:0060320">
    <property type="term" value="P:rejection of self pollen"/>
    <property type="evidence" value="ECO:0007669"/>
    <property type="project" value="UniProtKB-KW"/>
</dbReference>
<keyword evidence="4 6" id="KW-0964">Secreted</keyword>
<keyword evidence="3 6" id="KW-0713">Self-incompatibility</keyword>
<evidence type="ECO:0000256" key="1">
    <source>
        <dbReference type="ARBA" id="ARBA00004613"/>
    </source>
</evidence>
<comment type="similarity">
    <text evidence="2 6">Belongs to the plant self-incompatibility (S1) protein family.</text>
</comment>
<dbReference type="PANTHER" id="PTHR31232:SF172">
    <property type="entry name" value="S-PROTEIN HOMOLOG"/>
    <property type="match status" value="1"/>
</dbReference>
<dbReference type="Proteomes" id="UP000245207">
    <property type="component" value="Unassembled WGS sequence"/>
</dbReference>
<feature type="signal peptide" evidence="6">
    <location>
        <begin position="1"/>
        <end position="16"/>
    </location>
</feature>
<feature type="chain" id="PRO_5025095685" description="S-protein homolog" evidence="6">
    <location>
        <begin position="17"/>
        <end position="179"/>
    </location>
</feature>
<organism evidence="7 8">
    <name type="scientific">Artemisia annua</name>
    <name type="common">Sweet wormwood</name>
    <dbReference type="NCBI Taxonomy" id="35608"/>
    <lineage>
        <taxon>Eukaryota</taxon>
        <taxon>Viridiplantae</taxon>
        <taxon>Streptophyta</taxon>
        <taxon>Embryophyta</taxon>
        <taxon>Tracheophyta</taxon>
        <taxon>Spermatophyta</taxon>
        <taxon>Magnoliopsida</taxon>
        <taxon>eudicotyledons</taxon>
        <taxon>Gunneridae</taxon>
        <taxon>Pentapetalae</taxon>
        <taxon>asterids</taxon>
        <taxon>campanulids</taxon>
        <taxon>Asterales</taxon>
        <taxon>Asteraceae</taxon>
        <taxon>Asteroideae</taxon>
        <taxon>Anthemideae</taxon>
        <taxon>Artemisiinae</taxon>
        <taxon>Artemisia</taxon>
    </lineage>
</organism>
<keyword evidence="8" id="KW-1185">Reference proteome</keyword>
<evidence type="ECO:0000256" key="5">
    <source>
        <dbReference type="ARBA" id="ARBA00022729"/>
    </source>
</evidence>
<dbReference type="GO" id="GO:0005576">
    <property type="term" value="C:extracellular region"/>
    <property type="evidence" value="ECO:0007669"/>
    <property type="project" value="UniProtKB-SubCell"/>
</dbReference>
<reference evidence="7 8" key="1">
    <citation type="journal article" date="2018" name="Mol. Plant">
        <title>The genome of Artemisia annua provides insight into the evolution of Asteraceae family and artemisinin biosynthesis.</title>
        <authorList>
            <person name="Shen Q."/>
            <person name="Zhang L."/>
            <person name="Liao Z."/>
            <person name="Wang S."/>
            <person name="Yan T."/>
            <person name="Shi P."/>
            <person name="Liu M."/>
            <person name="Fu X."/>
            <person name="Pan Q."/>
            <person name="Wang Y."/>
            <person name="Lv Z."/>
            <person name="Lu X."/>
            <person name="Zhang F."/>
            <person name="Jiang W."/>
            <person name="Ma Y."/>
            <person name="Chen M."/>
            <person name="Hao X."/>
            <person name="Li L."/>
            <person name="Tang Y."/>
            <person name="Lv G."/>
            <person name="Zhou Y."/>
            <person name="Sun X."/>
            <person name="Brodelius P.E."/>
            <person name="Rose J.K.C."/>
            <person name="Tang K."/>
        </authorList>
    </citation>
    <scope>NUCLEOTIDE SEQUENCE [LARGE SCALE GENOMIC DNA]</scope>
    <source>
        <strain evidence="8">cv. Huhao1</strain>
        <tissue evidence="7">Leaf</tissue>
    </source>
</reference>
<proteinExistence type="inferred from homology"/>
<dbReference type="STRING" id="35608.A0A2U1L3A0"/>
<dbReference type="InterPro" id="IPR010264">
    <property type="entry name" value="Self-incomp_S1"/>
</dbReference>
<dbReference type="OrthoDB" id="1848419at2759"/>
<evidence type="ECO:0000256" key="2">
    <source>
        <dbReference type="ARBA" id="ARBA00005581"/>
    </source>
</evidence>
<dbReference type="AlphaFoldDB" id="A0A2U1L3A0"/>
<comment type="caution">
    <text evidence="7">The sequence shown here is derived from an EMBL/GenBank/DDBJ whole genome shotgun (WGS) entry which is preliminary data.</text>
</comment>